<dbReference type="RefSeq" id="WP_158981540.1">
    <property type="nucleotide sequence ID" value="NZ_WSFO01000017.1"/>
</dbReference>
<evidence type="ECO:0000256" key="5">
    <source>
        <dbReference type="ARBA" id="ARBA00022692"/>
    </source>
</evidence>
<feature type="transmembrane region" description="Helical" evidence="8">
    <location>
        <begin position="279"/>
        <end position="298"/>
    </location>
</feature>
<evidence type="ECO:0000313" key="11">
    <source>
        <dbReference type="Proteomes" id="UP000441586"/>
    </source>
</evidence>
<feature type="transmembrane region" description="Helical" evidence="8">
    <location>
        <begin position="90"/>
        <end position="113"/>
    </location>
</feature>
<protein>
    <submittedName>
        <fullName evidence="10">ABC transporter permease subunit</fullName>
    </submittedName>
</protein>
<evidence type="ECO:0000256" key="1">
    <source>
        <dbReference type="ARBA" id="ARBA00004429"/>
    </source>
</evidence>
<keyword evidence="7 8" id="KW-0472">Membrane</keyword>
<evidence type="ECO:0000256" key="3">
    <source>
        <dbReference type="ARBA" id="ARBA00022475"/>
    </source>
</evidence>
<feature type="domain" description="ABC transmembrane type-1" evidence="9">
    <location>
        <begin position="90"/>
        <end position="298"/>
    </location>
</feature>
<dbReference type="SUPFAM" id="SSF161098">
    <property type="entry name" value="MetI-like"/>
    <property type="match status" value="2"/>
</dbReference>
<dbReference type="PROSITE" id="PS50928">
    <property type="entry name" value="ABC_TM1"/>
    <property type="match status" value="2"/>
</dbReference>
<dbReference type="InterPro" id="IPR035906">
    <property type="entry name" value="MetI-like_sf"/>
</dbReference>
<dbReference type="AlphaFoldDB" id="A0A6A4RB98"/>
<proteinExistence type="inferred from homology"/>
<evidence type="ECO:0000256" key="7">
    <source>
        <dbReference type="ARBA" id="ARBA00023136"/>
    </source>
</evidence>
<dbReference type="GO" id="GO:0055085">
    <property type="term" value="P:transmembrane transport"/>
    <property type="evidence" value="ECO:0007669"/>
    <property type="project" value="InterPro"/>
</dbReference>
<evidence type="ECO:0000259" key="9">
    <source>
        <dbReference type="PROSITE" id="PS50928"/>
    </source>
</evidence>
<name>A0A6A4RB98_9RHOB</name>
<keyword evidence="6 8" id="KW-1133">Transmembrane helix</keyword>
<dbReference type="InterPro" id="IPR000515">
    <property type="entry name" value="MetI-like"/>
</dbReference>
<gene>
    <name evidence="10" type="ORF">GP644_21490</name>
</gene>
<feature type="transmembrane region" description="Helical" evidence="8">
    <location>
        <begin position="403"/>
        <end position="421"/>
    </location>
</feature>
<comment type="subcellular location">
    <subcellularLocation>
        <location evidence="1">Cell inner membrane</location>
        <topology evidence="1">Multi-pass membrane protein</topology>
    </subcellularLocation>
    <subcellularLocation>
        <location evidence="8">Cell membrane</location>
        <topology evidence="8">Multi-pass membrane protein</topology>
    </subcellularLocation>
</comment>
<feature type="transmembrane region" description="Helical" evidence="8">
    <location>
        <begin position="221"/>
        <end position="243"/>
    </location>
</feature>
<evidence type="ECO:0000256" key="4">
    <source>
        <dbReference type="ARBA" id="ARBA00022519"/>
    </source>
</evidence>
<accession>A0A6A4RB98</accession>
<feature type="transmembrane region" description="Helical" evidence="8">
    <location>
        <begin position="23"/>
        <end position="43"/>
    </location>
</feature>
<feature type="domain" description="ABC transmembrane type-1" evidence="9">
    <location>
        <begin position="397"/>
        <end position="591"/>
    </location>
</feature>
<dbReference type="Pfam" id="PF00528">
    <property type="entry name" value="BPD_transp_1"/>
    <property type="match status" value="2"/>
</dbReference>
<dbReference type="EMBL" id="WSFO01000017">
    <property type="protein sequence ID" value="KAE9625954.1"/>
    <property type="molecule type" value="Genomic_DNA"/>
</dbReference>
<evidence type="ECO:0000256" key="2">
    <source>
        <dbReference type="ARBA" id="ARBA00022448"/>
    </source>
</evidence>
<dbReference type="PANTHER" id="PTHR43357">
    <property type="entry name" value="INNER MEMBRANE ABC TRANSPORTER PERMEASE PROTEIN YDCV"/>
    <property type="match status" value="1"/>
</dbReference>
<keyword evidence="3" id="KW-1003">Cell membrane</keyword>
<evidence type="ECO:0000256" key="6">
    <source>
        <dbReference type="ARBA" id="ARBA00022989"/>
    </source>
</evidence>
<comment type="caution">
    <text evidence="10">The sequence shown here is derived from an EMBL/GenBank/DDBJ whole genome shotgun (WGS) entry which is preliminary data.</text>
</comment>
<comment type="similarity">
    <text evidence="8">Belongs to the binding-protein-dependent transport system permease family.</text>
</comment>
<feature type="transmembrane region" description="Helical" evidence="8">
    <location>
        <begin position="433"/>
        <end position="454"/>
    </location>
</feature>
<dbReference type="CDD" id="cd06261">
    <property type="entry name" value="TM_PBP2"/>
    <property type="match status" value="2"/>
</dbReference>
<reference evidence="10 11" key="1">
    <citation type="submission" date="2019-12" db="EMBL/GenBank/DDBJ databases">
        <authorList>
            <person name="Zhang Y.-J."/>
        </authorList>
    </citation>
    <scope>NUCLEOTIDE SEQUENCE [LARGE SCALE GENOMIC DNA]</scope>
    <source>
        <strain evidence="10 11">H18S-6</strain>
    </source>
</reference>
<dbReference type="GO" id="GO:0005886">
    <property type="term" value="C:plasma membrane"/>
    <property type="evidence" value="ECO:0007669"/>
    <property type="project" value="UniProtKB-SubCell"/>
</dbReference>
<evidence type="ECO:0000256" key="8">
    <source>
        <dbReference type="RuleBase" id="RU363032"/>
    </source>
</evidence>
<keyword evidence="5 8" id="KW-0812">Transmembrane</keyword>
<keyword evidence="2 8" id="KW-0813">Transport</keyword>
<feature type="transmembrane region" description="Helical" evidence="8">
    <location>
        <begin position="125"/>
        <end position="145"/>
    </location>
</feature>
<feature type="transmembrane region" description="Helical" evidence="8">
    <location>
        <begin position="172"/>
        <end position="200"/>
    </location>
</feature>
<feature type="transmembrane region" description="Helical" evidence="8">
    <location>
        <begin position="571"/>
        <end position="595"/>
    </location>
</feature>
<dbReference type="Proteomes" id="UP000441586">
    <property type="component" value="Unassembled WGS sequence"/>
</dbReference>
<organism evidence="10 11">
    <name type="scientific">Parasedimentitalea maritima</name>
    <dbReference type="NCBI Taxonomy" id="2578117"/>
    <lineage>
        <taxon>Bacteria</taxon>
        <taxon>Pseudomonadati</taxon>
        <taxon>Pseudomonadota</taxon>
        <taxon>Alphaproteobacteria</taxon>
        <taxon>Rhodobacterales</taxon>
        <taxon>Paracoccaceae</taxon>
        <taxon>Parasedimentitalea</taxon>
    </lineage>
</organism>
<feature type="transmembrane region" description="Helical" evidence="8">
    <location>
        <begin position="466"/>
        <end position="485"/>
    </location>
</feature>
<evidence type="ECO:0000313" key="10">
    <source>
        <dbReference type="EMBL" id="KAE9625954.1"/>
    </source>
</evidence>
<keyword evidence="4" id="KW-0997">Cell inner membrane</keyword>
<sequence>MSDISVPAHGLRSRLHRSATDPVNILMLLLLAVLAYLVLWPFIQLTIETLTWSQGDRRLSRDAVPGEFTWFHWLQATTGPLSTKVLYGPLINTMITGIVSTILALLAGGVLAWCVVRSDMPGKRWLQPILTLPYILPSFAIALAWETVFRSPKVGGQPGLFEALLGTAPPEWLSYGAVPISITLAIHYFPFAYLLVAGALATIDSQMEEGALISGAGRLMILRRITFPVVAPAFAAAFILTFGKTIGQFALPFLLGAPTQYHTVATMVYANLALGLDSMAFVLAIVLIAMSLVAIWFSNRFVGKKSRRFETISGKGFRSRTIALGAWRWPVFTAVALFSFTVGILPLILLGVQSVMLIDGFYGLENLTSHFWFGTSDPEIAFGEPGVLHNDIILGATWNTLKLAFISAVIASVVGLVIAYISVRRADNPLARALDQISFIPFLFPTIAFGAMYLTLFAEPVGPIPALYGTFTLLVLISVVSRLPYSVKTGVTAVTQIGKELEEAAELAGAGWGMRFRRIIMPLASSGVLSGMMVSFVGVMRELSLIILLITPSTRVLMTVGFGYAEEGLSQLSNALVLIVAVLTIIGELILMWIGKGKMARLRDKQS</sequence>
<dbReference type="Gene3D" id="1.10.3720.10">
    <property type="entry name" value="MetI-like"/>
    <property type="match status" value="2"/>
</dbReference>
<feature type="transmembrane region" description="Helical" evidence="8">
    <location>
        <begin position="329"/>
        <end position="352"/>
    </location>
</feature>
<dbReference type="PANTHER" id="PTHR43357:SF3">
    <property type="entry name" value="FE(3+)-TRANSPORT SYSTEM PERMEASE PROTEIN FBPB 2"/>
    <property type="match status" value="1"/>
</dbReference>